<proteinExistence type="predicted"/>
<sequence length="61" mass="6872">MLHLIELQRQAARKNLTKESVIEQFTLLIDDADTTTLEFISCQLTLLQSFMGSGGKDESKN</sequence>
<comment type="caution">
    <text evidence="1">The sequence shown here is derived from an EMBL/GenBank/DDBJ whole genome shotgun (WGS) entry which is preliminary data.</text>
</comment>
<evidence type="ECO:0000313" key="1">
    <source>
        <dbReference type="EMBL" id="CAH1215269.1"/>
    </source>
</evidence>
<dbReference type="Proteomes" id="UP000838821">
    <property type="component" value="Unassembled WGS sequence"/>
</dbReference>
<name>A0ABN8GQC1_9BACL</name>
<reference evidence="1" key="1">
    <citation type="submission" date="2022-01" db="EMBL/GenBank/DDBJ databases">
        <authorList>
            <person name="Criscuolo A."/>
        </authorList>
    </citation>
    <scope>NUCLEOTIDE SEQUENCE</scope>
    <source>
        <strain evidence="1">CIP111891</strain>
    </source>
</reference>
<gene>
    <name evidence="1" type="ORF">PAECIP111891_04243</name>
</gene>
<organism evidence="1 2">
    <name type="scientific">Paenibacillus allorhizoplanae</name>
    <dbReference type="NCBI Taxonomy" id="2905648"/>
    <lineage>
        <taxon>Bacteria</taxon>
        <taxon>Bacillati</taxon>
        <taxon>Bacillota</taxon>
        <taxon>Bacilli</taxon>
        <taxon>Bacillales</taxon>
        <taxon>Paenibacillaceae</taxon>
        <taxon>Paenibacillus</taxon>
    </lineage>
</organism>
<evidence type="ECO:0000313" key="2">
    <source>
        <dbReference type="Proteomes" id="UP000838821"/>
    </source>
</evidence>
<protein>
    <submittedName>
        <fullName evidence="1">Uncharacterized protein</fullName>
    </submittedName>
</protein>
<accession>A0ABN8GQC1</accession>
<keyword evidence="2" id="KW-1185">Reference proteome</keyword>
<dbReference type="EMBL" id="CAKMMW010000013">
    <property type="protein sequence ID" value="CAH1215269.1"/>
    <property type="molecule type" value="Genomic_DNA"/>
</dbReference>